<keyword evidence="2" id="KW-1185">Reference proteome</keyword>
<evidence type="ECO:0000313" key="2">
    <source>
        <dbReference type="Proteomes" id="UP000516046"/>
    </source>
</evidence>
<protein>
    <submittedName>
        <fullName evidence="1">Helix-turn-helix domain-containing protein</fullName>
    </submittedName>
</protein>
<dbReference type="Proteomes" id="UP000516046">
    <property type="component" value="Chromosome"/>
</dbReference>
<evidence type="ECO:0000313" key="1">
    <source>
        <dbReference type="EMBL" id="QNO17653.1"/>
    </source>
</evidence>
<dbReference type="AlphaFoldDB" id="A0A7G9WG41"/>
<sequence>MQKAEVRTRFPKMSKYADLKDRYPEDLTLDEMRTILHISKRKASYMLKNGYIPCKDSGKKTRNFRVKLKDVISYLEEMEEHPEKYMLPSGAFSSATPHQHGKGAQRLPVEEFHLWLEDEWFAAPDAMTKRKMAQLTGYSDSAFQGWISTGKLRCVSLYNQSVTAKVWLIDFYCHDGYLIIHKSKKHQKLLNRFFEEYHGETARR</sequence>
<proteinExistence type="predicted"/>
<gene>
    <name evidence="1" type="ORF">H6X83_12090</name>
</gene>
<dbReference type="KEGG" id="caml:H6X83_12090"/>
<organism evidence="1 2">
    <name type="scientific">Caproicibacterium amylolyticum</name>
    <dbReference type="NCBI Taxonomy" id="2766537"/>
    <lineage>
        <taxon>Bacteria</taxon>
        <taxon>Bacillati</taxon>
        <taxon>Bacillota</taxon>
        <taxon>Clostridia</taxon>
        <taxon>Eubacteriales</taxon>
        <taxon>Oscillospiraceae</taxon>
        <taxon>Caproicibacterium</taxon>
    </lineage>
</organism>
<dbReference type="EMBL" id="CP060696">
    <property type="protein sequence ID" value="QNO17653.1"/>
    <property type="molecule type" value="Genomic_DNA"/>
</dbReference>
<accession>A0A7G9WG41</accession>
<dbReference type="RefSeq" id="WP_212506716.1">
    <property type="nucleotide sequence ID" value="NZ_CP060696.1"/>
</dbReference>
<name>A0A7G9WG41_9FIRM</name>
<reference evidence="1 2" key="1">
    <citation type="submission" date="2020-08" db="EMBL/GenBank/DDBJ databases">
        <authorList>
            <person name="Ren C."/>
            <person name="Gu Y."/>
            <person name="Xu Y."/>
        </authorList>
    </citation>
    <scope>NUCLEOTIDE SEQUENCE [LARGE SCALE GENOMIC DNA]</scope>
    <source>
        <strain evidence="1 2">LBM18003</strain>
    </source>
</reference>